<dbReference type="GO" id="GO:0006511">
    <property type="term" value="P:ubiquitin-dependent protein catabolic process"/>
    <property type="evidence" value="ECO:0007669"/>
    <property type="project" value="TreeGrafter"/>
</dbReference>
<dbReference type="SUPFAM" id="SSF56204">
    <property type="entry name" value="Hect, E3 ligase catalytic domain"/>
    <property type="match status" value="1"/>
</dbReference>
<dbReference type="Gene3D" id="3.30.2410.10">
    <property type="entry name" value="Hect, E3 ligase catalytic domain"/>
    <property type="match status" value="1"/>
</dbReference>
<proteinExistence type="predicted"/>
<keyword evidence="7 11" id="KW-1133">Transmembrane helix</keyword>
<reference evidence="13" key="1">
    <citation type="submission" date="2023-08" db="EMBL/GenBank/DDBJ databases">
        <title>Black Yeasts Isolated from many extreme environments.</title>
        <authorList>
            <person name="Coleine C."/>
            <person name="Stajich J.E."/>
            <person name="Selbmann L."/>
        </authorList>
    </citation>
    <scope>NUCLEOTIDE SEQUENCE</scope>
    <source>
        <strain evidence="13">CCFEE 5810</strain>
    </source>
</reference>
<evidence type="ECO:0000313" key="14">
    <source>
        <dbReference type="Proteomes" id="UP001310594"/>
    </source>
</evidence>
<dbReference type="GO" id="GO:0000209">
    <property type="term" value="P:protein polyubiquitination"/>
    <property type="evidence" value="ECO:0007669"/>
    <property type="project" value="InterPro"/>
</dbReference>
<keyword evidence="8 11" id="KW-0472">Membrane</keyword>
<evidence type="ECO:0000256" key="2">
    <source>
        <dbReference type="ARBA" id="ARBA00004141"/>
    </source>
</evidence>
<protein>
    <recommendedName>
        <fullName evidence="3">HECT-type E3 ubiquitin transferase</fullName>
        <ecNumber evidence="3">2.3.2.26</ecNumber>
    </recommendedName>
</protein>
<dbReference type="Pfam" id="PF13813">
    <property type="entry name" value="MBOAT_2"/>
    <property type="match status" value="1"/>
</dbReference>
<dbReference type="PROSITE" id="PS50096">
    <property type="entry name" value="IQ"/>
    <property type="match status" value="1"/>
</dbReference>
<comment type="catalytic activity">
    <reaction evidence="1">
        <text>S-ubiquitinyl-[E2 ubiquitin-conjugating enzyme]-L-cysteine + [acceptor protein]-L-lysine = [E2 ubiquitin-conjugating enzyme]-L-cysteine + N(6)-ubiquitinyl-[acceptor protein]-L-lysine.</text>
        <dbReference type="EC" id="2.3.2.26"/>
    </reaction>
</comment>
<keyword evidence="6 9" id="KW-0833">Ubl conjugation pathway</keyword>
<gene>
    <name evidence="13" type="primary">HUL5</name>
    <name evidence="13" type="ORF">LTR97_001275</name>
</gene>
<dbReference type="PANTHER" id="PTHR45700">
    <property type="entry name" value="UBIQUITIN-PROTEIN LIGASE E3C"/>
    <property type="match status" value="1"/>
</dbReference>
<feature type="region of interest" description="Disordered" evidence="10">
    <location>
        <begin position="618"/>
        <end position="647"/>
    </location>
</feature>
<dbReference type="InterPro" id="IPR035983">
    <property type="entry name" value="Hect_E3_ubiquitin_ligase"/>
</dbReference>
<feature type="domain" description="HECT" evidence="12">
    <location>
        <begin position="763"/>
        <end position="1115"/>
    </location>
</feature>
<dbReference type="Gene3D" id="3.90.1750.10">
    <property type="entry name" value="Hect, E3 ligase catalytic domains"/>
    <property type="match status" value="1"/>
</dbReference>
<evidence type="ECO:0000256" key="3">
    <source>
        <dbReference type="ARBA" id="ARBA00012485"/>
    </source>
</evidence>
<sequence length="1504" mass="167182">MYQTFSGSSRRPRQINLSGRPSNPFASAPGTTSTTSAVATAAQDRLARQQQRDRVQASAKIQRTWRGHSARRRTFGVWRRVWDDLEGKGGDGRVEGYGSEEESLGQLRRLMLFYTPKEDVRRLVWYGGRQVVTSRQPGTSCEGRQWTGAHLRVARACMAALRSSWGSLDEETQRRLLDTLAFAARRSGEMFTERDAVAYYESLTGLKDAPSQSLQEALLAPLGSPQAYAGLAVLLARPLDPAMLNLLRSSINTNALCDALTQSSDHQTPRSRLWLLGNLVCLAGPARSTSPSYITGVARLLGSLAETVDFDSSPLDLENSSFDRDVLAKVTTGLPLNTFLHTQITGLIDQHSIRNLLVRDTRSANSGTTVGHDAQLLASYALTLLRCFPRKADDIRMWLYLGPTNTSTDIGATRYFWSAARSTTVLQTISRNSRAVIGLLKSNQTARDDWTVILVFLELYTFQLKIMDDEEFMGTVDGKRSSAIPITDVAELVTFLKNLGFTLYFNAAELNGSSEDVGIATFAGDTRGLARHFGGAGNSTSAEPLIKSPGDATAAKPLTLAGLPGLTIDYLKGLVTGLLRAIYERDSRRHFLPRNHWLMTERFDMTAFIPGVVAEEESRHLVQDQEDQDGQDADEDEEGEEDERFGGGGYMAALRMQEHRERQQRKASRRRYLESVAPRLEILQNMPFFIPFTTRVEIFRQFVRLDQEKRRNGHVDPDLWRQSMMFAPHPSGQAGGMQMLARHHAKIRRKNEFRDAFEQFFPLGADLKEPIQITFVDEFDIAEAGIDGGGVTKEFLTSVITQAFDPVNKRGEEGGEPFFAETEGHWLHPAPTAVEDLKSKFRGMGLRDESPGVRAEVRELLKQFEFAGRVIGKCLYEGILVDVRFAGYFLKKWALTGGVGAAPRESGYRANINDLKQLDDGLYRGLLALKNAPAEQVEDFGLTFVVDDLVGPEGAKEVIERELVPGGANMAVTAENRLFYINRMSWYRLQGQSASQTSAFLKGLGSIVQPSWMSMFNQSELQTLIGGASADIDVADLRRNTLYGGTYQIGDDGREHPSVALFWSVMGSIPDEERRKVLKFVTSTPRGPLLGFGQLNPRFSIRDSGQDEGRFPTTNPWSDFRYVTKATGRTTSRTTNSSKVPTGLLGVRFNGGINEQTALCQINGDSKPPTSFKPSTIEQAYPATTWERLPWVGTLLISIRLNNWMINSPSHDRTQPPVPAFCSRKAFVAYTLLCFTRGYLILDLTRAYISYDPYFTNPAIPINAPLPFDALHFVPPQLVRTMVVGAQAWALIGQMFYLPCLLPVGLHALGYLPDDWAPHLWPAYYGSPSVIFTHGIRGFWGQYWHQTMRWSVSAPGYAIADALRLPSISMVRYAIITTVAFGLSGITHTGLVPPEPLYATISVNHIRLCIAGFFWIQAAGILLEAVVARCIVALGGLQFWQSGAGMRVRQAVNGVWVLAWFALTLPLLAEFARQLGYWRVWPVPISVWNGLTTGQWTTWSILEG</sequence>
<feature type="compositionally biased region" description="Low complexity" evidence="10">
    <location>
        <begin position="26"/>
        <end position="44"/>
    </location>
</feature>
<keyword evidence="13" id="KW-0012">Acyltransferase</keyword>
<dbReference type="GO" id="GO:0016020">
    <property type="term" value="C:membrane"/>
    <property type="evidence" value="ECO:0007669"/>
    <property type="project" value="UniProtKB-SubCell"/>
</dbReference>
<dbReference type="PROSITE" id="PS50237">
    <property type="entry name" value="HECT"/>
    <property type="match status" value="1"/>
</dbReference>
<dbReference type="GO" id="GO:0016874">
    <property type="term" value="F:ligase activity"/>
    <property type="evidence" value="ECO:0007669"/>
    <property type="project" value="UniProtKB-KW"/>
</dbReference>
<feature type="region of interest" description="Disordered" evidence="10">
    <location>
        <begin position="1"/>
        <end position="57"/>
    </location>
</feature>
<comment type="caution">
    <text evidence="9">Lacks conserved residue(s) required for the propagation of feature annotation.</text>
</comment>
<comment type="subcellular location">
    <subcellularLocation>
        <location evidence="2">Membrane</location>
        <topology evidence="2">Multi-pass membrane protein</topology>
    </subcellularLocation>
</comment>
<dbReference type="Proteomes" id="UP001310594">
    <property type="component" value="Unassembled WGS sequence"/>
</dbReference>
<dbReference type="Gene3D" id="3.30.2160.10">
    <property type="entry name" value="Hect, E3 ligase catalytic domain"/>
    <property type="match status" value="1"/>
</dbReference>
<evidence type="ECO:0000256" key="8">
    <source>
        <dbReference type="ARBA" id="ARBA00023136"/>
    </source>
</evidence>
<keyword evidence="4 13" id="KW-0808">Transferase</keyword>
<evidence type="ECO:0000256" key="6">
    <source>
        <dbReference type="ARBA" id="ARBA00022786"/>
    </source>
</evidence>
<evidence type="ECO:0000256" key="4">
    <source>
        <dbReference type="ARBA" id="ARBA00022679"/>
    </source>
</evidence>
<comment type="caution">
    <text evidence="13">The sequence shown here is derived from an EMBL/GenBank/DDBJ whole genome shotgun (WGS) entry which is preliminary data.</text>
</comment>
<organism evidence="13 14">
    <name type="scientific">Elasticomyces elasticus</name>
    <dbReference type="NCBI Taxonomy" id="574655"/>
    <lineage>
        <taxon>Eukaryota</taxon>
        <taxon>Fungi</taxon>
        <taxon>Dikarya</taxon>
        <taxon>Ascomycota</taxon>
        <taxon>Pezizomycotina</taxon>
        <taxon>Dothideomycetes</taxon>
        <taxon>Dothideomycetidae</taxon>
        <taxon>Mycosphaerellales</taxon>
        <taxon>Teratosphaeriaceae</taxon>
        <taxon>Elasticomyces</taxon>
    </lineage>
</organism>
<keyword evidence="13" id="KW-0436">Ligase</keyword>
<evidence type="ECO:0000256" key="1">
    <source>
        <dbReference type="ARBA" id="ARBA00000885"/>
    </source>
</evidence>
<feature type="transmembrane region" description="Helical" evidence="11">
    <location>
        <begin position="1451"/>
        <end position="1469"/>
    </location>
</feature>
<evidence type="ECO:0000313" key="13">
    <source>
        <dbReference type="EMBL" id="KAK5706288.1"/>
    </source>
</evidence>
<name>A0AAN7VVY0_9PEZI</name>
<feature type="transmembrane region" description="Helical" evidence="11">
    <location>
        <begin position="1414"/>
        <end position="1439"/>
    </location>
</feature>
<feature type="compositionally biased region" description="Polar residues" evidence="10">
    <location>
        <begin position="1"/>
        <end position="25"/>
    </location>
</feature>
<dbReference type="SMART" id="SM00119">
    <property type="entry name" value="HECTc"/>
    <property type="match status" value="1"/>
</dbReference>
<evidence type="ECO:0000256" key="5">
    <source>
        <dbReference type="ARBA" id="ARBA00022692"/>
    </source>
</evidence>
<feature type="compositionally biased region" description="Acidic residues" evidence="10">
    <location>
        <begin position="624"/>
        <end position="643"/>
    </location>
</feature>
<evidence type="ECO:0000256" key="9">
    <source>
        <dbReference type="PROSITE-ProRule" id="PRU00104"/>
    </source>
</evidence>
<feature type="compositionally biased region" description="Basic and acidic residues" evidence="10">
    <location>
        <begin position="45"/>
        <end position="55"/>
    </location>
</feature>
<dbReference type="PANTHER" id="PTHR45700:SF2">
    <property type="entry name" value="UBIQUITIN-PROTEIN LIGASE E3C"/>
    <property type="match status" value="1"/>
</dbReference>
<keyword evidence="5 11" id="KW-0812">Transmembrane</keyword>
<evidence type="ECO:0000259" key="12">
    <source>
        <dbReference type="PROSITE" id="PS50237"/>
    </source>
</evidence>
<dbReference type="InterPro" id="IPR044611">
    <property type="entry name" value="E3A/B/C-like"/>
</dbReference>
<evidence type="ECO:0000256" key="10">
    <source>
        <dbReference type="SAM" id="MobiDB-lite"/>
    </source>
</evidence>
<dbReference type="CDD" id="cd23767">
    <property type="entry name" value="IQCD"/>
    <property type="match status" value="1"/>
</dbReference>
<dbReference type="GO" id="GO:0061630">
    <property type="term" value="F:ubiquitin protein ligase activity"/>
    <property type="evidence" value="ECO:0007669"/>
    <property type="project" value="UniProtKB-EC"/>
</dbReference>
<evidence type="ECO:0000256" key="7">
    <source>
        <dbReference type="ARBA" id="ARBA00022989"/>
    </source>
</evidence>
<accession>A0AAN7VVY0</accession>
<dbReference type="EMBL" id="JAVRQU010000002">
    <property type="protein sequence ID" value="KAK5706288.1"/>
    <property type="molecule type" value="Genomic_DNA"/>
</dbReference>
<dbReference type="InterPro" id="IPR000569">
    <property type="entry name" value="HECT_dom"/>
</dbReference>
<evidence type="ECO:0000256" key="11">
    <source>
        <dbReference type="SAM" id="Phobius"/>
    </source>
</evidence>
<dbReference type="EC" id="2.3.2.26" evidence="3"/>
<dbReference type="InterPro" id="IPR032805">
    <property type="entry name" value="Wax_synthase_dom"/>
</dbReference>
<dbReference type="Pfam" id="PF00632">
    <property type="entry name" value="HECT"/>
    <property type="match status" value="1"/>
</dbReference>